<dbReference type="AlphaFoldDB" id="A0A853CB71"/>
<sequence>MVSAWVLVTLATLVALACAYGAYRVGRRPKGVRR</sequence>
<accession>A0A853CB71</accession>
<keyword evidence="2" id="KW-1185">Reference proteome</keyword>
<comment type="caution">
    <text evidence="1">The sequence shown here is derived from an EMBL/GenBank/DDBJ whole genome shotgun (WGS) entry which is preliminary data.</text>
</comment>
<organism evidence="1 2">
    <name type="scientific">Petropleomorpha daqingensis</name>
    <dbReference type="NCBI Taxonomy" id="2026353"/>
    <lineage>
        <taxon>Bacteria</taxon>
        <taxon>Bacillati</taxon>
        <taxon>Actinomycetota</taxon>
        <taxon>Actinomycetes</taxon>
        <taxon>Geodermatophilales</taxon>
        <taxon>Geodermatophilaceae</taxon>
        <taxon>Petropleomorpha</taxon>
    </lineage>
</organism>
<name>A0A853CB71_9ACTN</name>
<dbReference type="EMBL" id="JACBZT010000001">
    <property type="protein sequence ID" value="NYJ04944.1"/>
    <property type="molecule type" value="Genomic_DNA"/>
</dbReference>
<gene>
    <name evidence="1" type="ORF">GGQ55_001222</name>
</gene>
<dbReference type="Proteomes" id="UP000541969">
    <property type="component" value="Unassembled WGS sequence"/>
</dbReference>
<evidence type="ECO:0000313" key="2">
    <source>
        <dbReference type="Proteomes" id="UP000541969"/>
    </source>
</evidence>
<protein>
    <submittedName>
        <fullName evidence="1">Uncharacterized protein</fullName>
    </submittedName>
</protein>
<evidence type="ECO:0000313" key="1">
    <source>
        <dbReference type="EMBL" id="NYJ04944.1"/>
    </source>
</evidence>
<reference evidence="1 2" key="1">
    <citation type="submission" date="2020-07" db="EMBL/GenBank/DDBJ databases">
        <title>Sequencing the genomes of 1000 actinobacteria strains.</title>
        <authorList>
            <person name="Klenk H.-P."/>
        </authorList>
    </citation>
    <scope>NUCLEOTIDE SEQUENCE [LARGE SCALE GENOMIC DNA]</scope>
    <source>
        <strain evidence="1 2">DSM 104001</strain>
    </source>
</reference>
<proteinExistence type="predicted"/>